<comment type="function">
    <text evidence="15">Involved in base excision repair of DNA damaged by oxidation or by mutagenic agents. Acts as DNA glycosylase that recognizes and removes damaged bases. Has a preference for oxidized purines, such as 7,8-dihydro-8-oxoguanine (8-oxoG). Has AP (apurinic/apyrimidinic) lyase activity and introduces nicks in the DNA strand. Cleaves the DNA backbone by beta-delta elimination to generate a single-strand break at the site of the removed base with both 3'- and 5'-phosphates.</text>
</comment>
<evidence type="ECO:0000256" key="15">
    <source>
        <dbReference type="HAMAP-Rule" id="MF_00103"/>
    </source>
</evidence>
<keyword evidence="4 15" id="KW-0479">Metal-binding</keyword>
<dbReference type="Proteomes" id="UP000605427">
    <property type="component" value="Unassembled WGS sequence"/>
</dbReference>
<dbReference type="PANTHER" id="PTHR22993">
    <property type="entry name" value="FORMAMIDOPYRIMIDINE-DNA GLYCOSYLASE"/>
    <property type="match status" value="1"/>
</dbReference>
<name>A0ABQ2A4Q5_9BACL</name>
<reference evidence="19" key="1">
    <citation type="journal article" date="2019" name="Int. J. Syst. Evol. Microbiol.">
        <title>The Global Catalogue of Microorganisms (GCM) 10K type strain sequencing project: providing services to taxonomists for standard genome sequencing and annotation.</title>
        <authorList>
            <consortium name="The Broad Institute Genomics Platform"/>
            <consortium name="The Broad Institute Genome Sequencing Center for Infectious Disease"/>
            <person name="Wu L."/>
            <person name="Ma J."/>
        </authorList>
    </citation>
    <scope>NUCLEOTIDE SEQUENCE [LARGE SCALE GENOMIC DNA]</scope>
    <source>
        <strain evidence="19">CCM 8702</strain>
    </source>
</reference>
<dbReference type="InterPro" id="IPR010663">
    <property type="entry name" value="Znf_FPG/IleRS"/>
</dbReference>
<evidence type="ECO:0000313" key="19">
    <source>
        <dbReference type="Proteomes" id="UP000605427"/>
    </source>
</evidence>
<feature type="active site" description="Proton donor" evidence="15">
    <location>
        <position position="3"/>
    </location>
</feature>
<feature type="domain" description="Formamidopyrimidine-DNA glycosylase catalytic" evidence="17">
    <location>
        <begin position="2"/>
        <end position="115"/>
    </location>
</feature>
<dbReference type="InterPro" id="IPR020629">
    <property type="entry name" value="FPG_Glyclase"/>
</dbReference>
<dbReference type="PROSITE" id="PS51068">
    <property type="entry name" value="FPG_CAT"/>
    <property type="match status" value="1"/>
</dbReference>
<organism evidence="18 19">
    <name type="scientific">Saccharibacillus endophyticus</name>
    <dbReference type="NCBI Taxonomy" id="2060666"/>
    <lineage>
        <taxon>Bacteria</taxon>
        <taxon>Bacillati</taxon>
        <taxon>Bacillota</taxon>
        <taxon>Bacilli</taxon>
        <taxon>Bacillales</taxon>
        <taxon>Paenibacillaceae</taxon>
        <taxon>Saccharibacillus</taxon>
    </lineage>
</organism>
<comment type="subunit">
    <text evidence="3 15">Monomer.</text>
</comment>
<protein>
    <recommendedName>
        <fullName evidence="15">Formamidopyrimidine-DNA glycosylase</fullName>
        <shortName evidence="15">Fapy-DNA glycosylase</shortName>
        <ecNumber evidence="15">3.2.2.23</ecNumber>
    </recommendedName>
    <alternativeName>
        <fullName evidence="15">DNA-(apurinic or apyrimidinic site) lyase MutM</fullName>
        <shortName evidence="15">AP lyase MutM</shortName>
        <ecNumber evidence="15">4.2.99.18</ecNumber>
    </alternativeName>
</protein>
<evidence type="ECO:0000256" key="12">
    <source>
        <dbReference type="ARBA" id="ARBA00023268"/>
    </source>
</evidence>
<dbReference type="SMART" id="SM00898">
    <property type="entry name" value="Fapy_DNA_glyco"/>
    <property type="match status" value="1"/>
</dbReference>
<proteinExistence type="inferred from homology"/>
<feature type="active site" description="Proton donor; for delta-elimination activity" evidence="15">
    <location>
        <position position="264"/>
    </location>
</feature>
<dbReference type="Gene3D" id="3.20.190.10">
    <property type="entry name" value="MutM-like, N-terminal"/>
    <property type="match status" value="1"/>
</dbReference>
<dbReference type="Pfam" id="PF06827">
    <property type="entry name" value="zf-FPG_IleRS"/>
    <property type="match status" value="1"/>
</dbReference>
<keyword evidence="13 15" id="KW-0326">Glycosidase</keyword>
<dbReference type="SUPFAM" id="SSF81624">
    <property type="entry name" value="N-terminal domain of MutM-like DNA repair proteins"/>
    <property type="match status" value="1"/>
</dbReference>
<dbReference type="PROSITE" id="PS51066">
    <property type="entry name" value="ZF_FPG_2"/>
    <property type="match status" value="1"/>
</dbReference>
<dbReference type="Gene3D" id="1.10.8.50">
    <property type="match status" value="1"/>
</dbReference>
<evidence type="ECO:0000256" key="13">
    <source>
        <dbReference type="ARBA" id="ARBA00023295"/>
    </source>
</evidence>
<feature type="binding site" evidence="15">
    <location>
        <position position="112"/>
    </location>
    <ligand>
        <name>DNA</name>
        <dbReference type="ChEBI" id="CHEBI:16991"/>
    </ligand>
</feature>
<feature type="binding site" evidence="15">
    <location>
        <position position="155"/>
    </location>
    <ligand>
        <name>DNA</name>
        <dbReference type="ChEBI" id="CHEBI:16991"/>
    </ligand>
</feature>
<evidence type="ECO:0000259" key="16">
    <source>
        <dbReference type="PROSITE" id="PS51066"/>
    </source>
</evidence>
<comment type="caution">
    <text evidence="18">The sequence shown here is derived from an EMBL/GenBank/DDBJ whole genome shotgun (WGS) entry which is preliminary data.</text>
</comment>
<dbReference type="InterPro" id="IPR015887">
    <property type="entry name" value="DNA_glyclase_Znf_dom_DNA_BS"/>
</dbReference>
<evidence type="ECO:0000256" key="3">
    <source>
        <dbReference type="ARBA" id="ARBA00011245"/>
    </source>
</evidence>
<keyword evidence="7 15" id="KW-0378">Hydrolase</keyword>
<keyword evidence="5 15" id="KW-0227">DNA damage</keyword>
<dbReference type="PANTHER" id="PTHR22993:SF9">
    <property type="entry name" value="FORMAMIDOPYRIMIDINE-DNA GLYCOSYLASE"/>
    <property type="match status" value="1"/>
</dbReference>
<evidence type="ECO:0000256" key="1">
    <source>
        <dbReference type="ARBA" id="ARBA00001668"/>
    </source>
</evidence>
<dbReference type="SUPFAM" id="SSF46946">
    <property type="entry name" value="S13-like H2TH domain"/>
    <property type="match status" value="1"/>
</dbReference>
<dbReference type="EC" id="3.2.2.23" evidence="15"/>
<accession>A0ABQ2A4Q5</accession>
<dbReference type="NCBIfam" id="TIGR00577">
    <property type="entry name" value="fpg"/>
    <property type="match status" value="1"/>
</dbReference>
<evidence type="ECO:0000256" key="6">
    <source>
        <dbReference type="ARBA" id="ARBA00022771"/>
    </source>
</evidence>
<dbReference type="SMART" id="SM01232">
    <property type="entry name" value="H2TH"/>
    <property type="match status" value="1"/>
</dbReference>
<dbReference type="InterPro" id="IPR035937">
    <property type="entry name" value="FPG_N"/>
</dbReference>
<evidence type="ECO:0000256" key="10">
    <source>
        <dbReference type="ARBA" id="ARBA00023204"/>
    </source>
</evidence>
<evidence type="ECO:0000256" key="14">
    <source>
        <dbReference type="ARBA" id="ARBA00044632"/>
    </source>
</evidence>
<dbReference type="PROSITE" id="PS01242">
    <property type="entry name" value="ZF_FPG_1"/>
    <property type="match status" value="1"/>
</dbReference>
<evidence type="ECO:0000256" key="11">
    <source>
        <dbReference type="ARBA" id="ARBA00023239"/>
    </source>
</evidence>
<keyword evidence="6 15" id="KW-0863">Zinc-finger</keyword>
<sequence length="282" mass="31251">MPELPEVETVRRTLNTLITGKTIERVTVSLPRIIRRPEDPLLFAALLEGQKVRNIERSGKFLRFNLDGWVIVSHLRMEGRYGLYASSDPVEKHTHVIFHFTDGTELRYRDVRQFGTMDLLPAGEEFAGAPLLKLGLEPLVPEFTADALGAKLEGKKTRLKTVLLNQEIVAGIGNIYVDETLFRAGLHPERAAGSLSRPELERLHRCIVDILNEAVAAGGSSVKSYVNGQGESGSFQDQHRIYGRKGQPCHTCGTPIERIVVGGRGTHYCPTCQKPHEGGHQA</sequence>
<evidence type="ECO:0000256" key="8">
    <source>
        <dbReference type="ARBA" id="ARBA00022833"/>
    </source>
</evidence>
<dbReference type="EMBL" id="BMDD01000005">
    <property type="protein sequence ID" value="GGH84976.1"/>
    <property type="molecule type" value="Genomic_DNA"/>
</dbReference>
<keyword evidence="8 15" id="KW-0862">Zinc</keyword>
<keyword evidence="11 15" id="KW-0456">Lyase</keyword>
<evidence type="ECO:0000256" key="2">
    <source>
        <dbReference type="ARBA" id="ARBA00009409"/>
    </source>
</evidence>
<dbReference type="InterPro" id="IPR010979">
    <property type="entry name" value="Ribosomal_uS13-like_H2TH"/>
</dbReference>
<dbReference type="InterPro" id="IPR000214">
    <property type="entry name" value="Znf_DNA_glyclase/AP_lyase"/>
</dbReference>
<dbReference type="Pfam" id="PF06831">
    <property type="entry name" value="H2TH"/>
    <property type="match status" value="1"/>
</dbReference>
<keyword evidence="9 15" id="KW-0238">DNA-binding</keyword>
<dbReference type="EC" id="4.2.99.18" evidence="15"/>
<dbReference type="RefSeq" id="WP_172241690.1">
    <property type="nucleotide sequence ID" value="NZ_BMDD01000005.1"/>
</dbReference>
<evidence type="ECO:0000256" key="7">
    <source>
        <dbReference type="ARBA" id="ARBA00022801"/>
    </source>
</evidence>
<comment type="catalytic activity">
    <reaction evidence="1 15">
        <text>Hydrolysis of DNA containing ring-opened 7-methylguanine residues, releasing 2,6-diamino-4-hydroxy-5-(N-methyl)formamidopyrimidine.</text>
        <dbReference type="EC" id="3.2.2.23"/>
    </reaction>
</comment>
<evidence type="ECO:0000256" key="4">
    <source>
        <dbReference type="ARBA" id="ARBA00022723"/>
    </source>
</evidence>
<comment type="cofactor">
    <cofactor evidence="15">
        <name>Zn(2+)</name>
        <dbReference type="ChEBI" id="CHEBI:29105"/>
    </cofactor>
    <text evidence="15">Binds 1 zinc ion per subunit.</text>
</comment>
<evidence type="ECO:0000256" key="9">
    <source>
        <dbReference type="ARBA" id="ARBA00023125"/>
    </source>
</evidence>
<dbReference type="SUPFAM" id="SSF57716">
    <property type="entry name" value="Glucocorticoid receptor-like (DNA-binding domain)"/>
    <property type="match status" value="1"/>
</dbReference>
<dbReference type="NCBIfam" id="NF002211">
    <property type="entry name" value="PRK01103.1"/>
    <property type="match status" value="1"/>
</dbReference>
<dbReference type="CDD" id="cd08966">
    <property type="entry name" value="EcFpg-like_N"/>
    <property type="match status" value="1"/>
</dbReference>
<feature type="domain" description="FPG-type" evidence="16">
    <location>
        <begin position="240"/>
        <end position="274"/>
    </location>
</feature>
<dbReference type="HAMAP" id="MF_00103">
    <property type="entry name" value="Fapy_DNA_glycosyl"/>
    <property type="match status" value="1"/>
</dbReference>
<comment type="similarity">
    <text evidence="2 15">Belongs to the FPG family.</text>
</comment>
<dbReference type="Pfam" id="PF01149">
    <property type="entry name" value="Fapy_DNA_glyco"/>
    <property type="match status" value="1"/>
</dbReference>
<dbReference type="InterPro" id="IPR012319">
    <property type="entry name" value="FPG_cat"/>
</dbReference>
<evidence type="ECO:0000259" key="17">
    <source>
        <dbReference type="PROSITE" id="PS51068"/>
    </source>
</evidence>
<keyword evidence="10 15" id="KW-0234">DNA repair</keyword>
<feature type="active site" description="Schiff-base intermediate with DNA" evidence="15">
    <location>
        <position position="2"/>
    </location>
</feature>
<feature type="active site" description="Proton donor; for beta-elimination activity" evidence="15">
    <location>
        <position position="60"/>
    </location>
</feature>
<keyword evidence="12 15" id="KW-0511">Multifunctional enzyme</keyword>
<evidence type="ECO:0000256" key="5">
    <source>
        <dbReference type="ARBA" id="ARBA00022763"/>
    </source>
</evidence>
<gene>
    <name evidence="15 18" type="primary">mutM</name>
    <name evidence="15" type="synonym">fpg</name>
    <name evidence="18" type="ORF">GCM10007362_41320</name>
</gene>
<evidence type="ECO:0000313" key="18">
    <source>
        <dbReference type="EMBL" id="GGH84976.1"/>
    </source>
</evidence>
<dbReference type="InterPro" id="IPR015886">
    <property type="entry name" value="H2TH_FPG"/>
</dbReference>
<comment type="catalytic activity">
    <reaction evidence="14 15">
        <text>2'-deoxyribonucleotide-(2'-deoxyribose 5'-phosphate)-2'-deoxyribonucleotide-DNA = a 3'-end 2'-deoxyribonucleotide-(2,3-dehydro-2,3-deoxyribose 5'-phosphate)-DNA + a 5'-end 5'-phospho-2'-deoxyribonucleoside-DNA + H(+)</text>
        <dbReference type="Rhea" id="RHEA:66592"/>
        <dbReference type="Rhea" id="RHEA-COMP:13180"/>
        <dbReference type="Rhea" id="RHEA-COMP:16897"/>
        <dbReference type="Rhea" id="RHEA-COMP:17067"/>
        <dbReference type="ChEBI" id="CHEBI:15378"/>
        <dbReference type="ChEBI" id="CHEBI:136412"/>
        <dbReference type="ChEBI" id="CHEBI:157695"/>
        <dbReference type="ChEBI" id="CHEBI:167181"/>
        <dbReference type="EC" id="4.2.99.18"/>
    </reaction>
</comment>
<feature type="binding site" evidence="15">
    <location>
        <position position="93"/>
    </location>
    <ligand>
        <name>DNA</name>
        <dbReference type="ChEBI" id="CHEBI:16991"/>
    </ligand>
</feature>
<keyword evidence="19" id="KW-1185">Reference proteome</keyword>